<name>A0A1C2I360_ACITH</name>
<dbReference type="GeneID" id="60697924"/>
<dbReference type="InterPro" id="IPR008272">
    <property type="entry name" value="HB-CoA_thioesterase_AS"/>
</dbReference>
<dbReference type="eggNOG" id="COG0824">
    <property type="taxonomic scope" value="Bacteria"/>
</dbReference>
<dbReference type="Pfam" id="PF13279">
    <property type="entry name" value="4HBT_2"/>
    <property type="match status" value="1"/>
</dbReference>
<dbReference type="PIRSF" id="PIRSF003230">
    <property type="entry name" value="YbgC"/>
    <property type="match status" value="1"/>
</dbReference>
<evidence type="ECO:0000256" key="2">
    <source>
        <dbReference type="ARBA" id="ARBA00022801"/>
    </source>
</evidence>
<dbReference type="PANTHER" id="PTHR31793:SF37">
    <property type="entry name" value="ACYL-COA THIOESTER HYDROLASE YBGC"/>
    <property type="match status" value="1"/>
</dbReference>
<dbReference type="OrthoDB" id="9808429at2"/>
<dbReference type="Proteomes" id="UP000095008">
    <property type="component" value="Unassembled WGS sequence"/>
</dbReference>
<accession>A0A1C2I360</accession>
<dbReference type="InterPro" id="IPR006684">
    <property type="entry name" value="YbgC/YbaW"/>
</dbReference>
<dbReference type="InterPro" id="IPR029069">
    <property type="entry name" value="HotDog_dom_sf"/>
</dbReference>
<organism evidence="3 5">
    <name type="scientific">Acidithiobacillus thiooxidans</name>
    <name type="common">Thiobacillus thiooxidans</name>
    <dbReference type="NCBI Taxonomy" id="930"/>
    <lineage>
        <taxon>Bacteria</taxon>
        <taxon>Pseudomonadati</taxon>
        <taxon>Pseudomonadota</taxon>
        <taxon>Acidithiobacillia</taxon>
        <taxon>Acidithiobacillales</taxon>
        <taxon>Acidithiobacillaceae</taxon>
        <taxon>Acidithiobacillus</taxon>
    </lineage>
</organism>
<keyword evidence="2" id="KW-0378">Hydrolase</keyword>
<sequence>MHSEAADSVFQVRVYYEDTDHGGVVYHANYLRFMERARTEMLREKGYELDVLERDPGILFVVRRAHLDFRAPARFNDLLQIKSAIIHKTPVRMHFQQDIAVKEKHLCSGEVEVVCLEAETFRPHVIPAELLQAFPLSVHP</sequence>
<keyword evidence="6" id="KW-1185">Reference proteome</keyword>
<dbReference type="InterPro" id="IPR014166">
    <property type="entry name" value="Tol-Pal_acyl-CoA_thioesterase"/>
</dbReference>
<dbReference type="Gene3D" id="3.10.129.10">
    <property type="entry name" value="Hotdog Thioesterase"/>
    <property type="match status" value="1"/>
</dbReference>
<dbReference type="PANTHER" id="PTHR31793">
    <property type="entry name" value="4-HYDROXYBENZOYL-COA THIOESTERASE FAMILY MEMBER"/>
    <property type="match status" value="1"/>
</dbReference>
<dbReference type="Proteomes" id="UP000094893">
    <property type="component" value="Unassembled WGS sequence"/>
</dbReference>
<evidence type="ECO:0000256" key="1">
    <source>
        <dbReference type="ARBA" id="ARBA00005953"/>
    </source>
</evidence>
<dbReference type="NCBIfam" id="TIGR00051">
    <property type="entry name" value="YbgC/FadM family acyl-CoA thioesterase"/>
    <property type="match status" value="1"/>
</dbReference>
<dbReference type="NCBIfam" id="TIGR02799">
    <property type="entry name" value="thio_ybgC"/>
    <property type="match status" value="1"/>
</dbReference>
<proteinExistence type="inferred from homology"/>
<dbReference type="EMBL" id="LWSA01000197">
    <property type="protein sequence ID" value="OCX70456.1"/>
    <property type="molecule type" value="Genomic_DNA"/>
</dbReference>
<reference evidence="3 5" key="1">
    <citation type="journal article" date="2016" name="Int. J. Mol. Sci.">
        <title>Comparative genomics of the extreme acidophile Acidithiobacillus thiooxidans reveals intraspecific divergence and niche adaptation.</title>
        <authorList>
            <person name="Zhang X."/>
            <person name="Feng X."/>
            <person name="Tao J."/>
            <person name="Ma L."/>
            <person name="Xiao Y."/>
            <person name="Liang Y."/>
            <person name="Liu X."/>
            <person name="Yin H."/>
        </authorList>
    </citation>
    <scope>NUCLEOTIDE SEQUENCE [LARGE SCALE GENOMIC DNA]</scope>
    <source>
        <strain evidence="3 5">A02</strain>
        <strain evidence="4">DXS-W</strain>
    </source>
</reference>
<comment type="caution">
    <text evidence="3">The sequence shown here is derived from an EMBL/GenBank/DDBJ whole genome shotgun (WGS) entry which is preliminary data.</text>
</comment>
<protein>
    <submittedName>
        <fullName evidence="3">4-hydroxybenzoyl-CoA thioesterase</fullName>
    </submittedName>
</protein>
<evidence type="ECO:0000313" key="3">
    <source>
        <dbReference type="EMBL" id="OCX70456.1"/>
    </source>
</evidence>
<comment type="similarity">
    <text evidence="1">Belongs to the 4-hydroxybenzoyl-CoA thioesterase family.</text>
</comment>
<dbReference type="PROSITE" id="PS01328">
    <property type="entry name" value="4HBCOA_THIOESTERASE"/>
    <property type="match status" value="1"/>
</dbReference>
<dbReference type="FunFam" id="3.10.129.10:FF:000004">
    <property type="entry name" value="Tol-pal system-associated acyl-CoA thioesterase"/>
    <property type="match status" value="1"/>
</dbReference>
<evidence type="ECO:0000313" key="5">
    <source>
        <dbReference type="Proteomes" id="UP000094893"/>
    </source>
</evidence>
<dbReference type="AlphaFoldDB" id="A0A1C2I360"/>
<dbReference type="GO" id="GO:0047617">
    <property type="term" value="F:fatty acyl-CoA hydrolase activity"/>
    <property type="evidence" value="ECO:0007669"/>
    <property type="project" value="TreeGrafter"/>
</dbReference>
<evidence type="ECO:0000313" key="6">
    <source>
        <dbReference type="Proteomes" id="UP000095008"/>
    </source>
</evidence>
<dbReference type="RefSeq" id="WP_010641042.1">
    <property type="nucleotide sequence ID" value="NZ_DAIAWO010000121.1"/>
</dbReference>
<dbReference type="SUPFAM" id="SSF54637">
    <property type="entry name" value="Thioesterase/thiol ester dehydrase-isomerase"/>
    <property type="match status" value="1"/>
</dbReference>
<gene>
    <name evidence="4" type="ORF">A6M23_03665</name>
    <name evidence="3" type="ORF">A6P07_14335</name>
</gene>
<dbReference type="EMBL" id="LWRY01000021">
    <property type="protein sequence ID" value="OCX75159.1"/>
    <property type="molecule type" value="Genomic_DNA"/>
</dbReference>
<evidence type="ECO:0000313" key="4">
    <source>
        <dbReference type="EMBL" id="OCX75159.1"/>
    </source>
</evidence>
<dbReference type="STRING" id="930.GCA_002079865_02902"/>
<dbReference type="CDD" id="cd00586">
    <property type="entry name" value="4HBT"/>
    <property type="match status" value="1"/>
</dbReference>
<dbReference type="InterPro" id="IPR050563">
    <property type="entry name" value="4-hydroxybenzoyl-CoA_TE"/>
</dbReference>